<sequence>MLLEREFLKESLSLFA</sequence>
<reference evidence="1" key="2">
    <citation type="journal article" date="2015" name="Data Brief">
        <title>Shoot transcriptome of the giant reed, Arundo donax.</title>
        <authorList>
            <person name="Barrero R.A."/>
            <person name="Guerrero F.D."/>
            <person name="Moolhuijzen P."/>
            <person name="Goolsby J.A."/>
            <person name="Tidwell J."/>
            <person name="Bellgard S.E."/>
            <person name="Bellgard M.I."/>
        </authorList>
    </citation>
    <scope>NUCLEOTIDE SEQUENCE</scope>
    <source>
        <tissue evidence="1">Shoot tissue taken approximately 20 cm above the soil surface</tissue>
    </source>
</reference>
<protein>
    <submittedName>
        <fullName evidence="1">Uncharacterized protein</fullName>
    </submittedName>
</protein>
<dbReference type="EMBL" id="GBRH01256003">
    <property type="protein sequence ID" value="JAD41892.1"/>
    <property type="molecule type" value="Transcribed_RNA"/>
</dbReference>
<evidence type="ECO:0000313" key="1">
    <source>
        <dbReference type="EMBL" id="JAD41892.1"/>
    </source>
</evidence>
<organism evidence="1">
    <name type="scientific">Arundo donax</name>
    <name type="common">Giant reed</name>
    <name type="synonym">Donax arundinaceus</name>
    <dbReference type="NCBI Taxonomy" id="35708"/>
    <lineage>
        <taxon>Eukaryota</taxon>
        <taxon>Viridiplantae</taxon>
        <taxon>Streptophyta</taxon>
        <taxon>Embryophyta</taxon>
        <taxon>Tracheophyta</taxon>
        <taxon>Spermatophyta</taxon>
        <taxon>Magnoliopsida</taxon>
        <taxon>Liliopsida</taxon>
        <taxon>Poales</taxon>
        <taxon>Poaceae</taxon>
        <taxon>PACMAD clade</taxon>
        <taxon>Arundinoideae</taxon>
        <taxon>Arundineae</taxon>
        <taxon>Arundo</taxon>
    </lineage>
</organism>
<accession>A0A0A9A4C2</accession>
<dbReference type="AlphaFoldDB" id="A0A0A9A4C2"/>
<reference evidence="1" key="1">
    <citation type="submission" date="2014-09" db="EMBL/GenBank/DDBJ databases">
        <authorList>
            <person name="Magalhaes I.L.F."/>
            <person name="Oliveira U."/>
            <person name="Santos F.R."/>
            <person name="Vidigal T.H.D.A."/>
            <person name="Brescovit A.D."/>
            <person name="Santos A.J."/>
        </authorList>
    </citation>
    <scope>NUCLEOTIDE SEQUENCE</scope>
    <source>
        <tissue evidence="1">Shoot tissue taken approximately 20 cm above the soil surface</tissue>
    </source>
</reference>
<name>A0A0A9A4C2_ARUDO</name>
<proteinExistence type="predicted"/>